<dbReference type="RefSeq" id="XP_025372878.1">
    <property type="nucleotide sequence ID" value="XM_025515362.1"/>
</dbReference>
<dbReference type="InterPro" id="IPR012340">
    <property type="entry name" value="NA-bd_OB-fold"/>
</dbReference>
<evidence type="ECO:0000256" key="2">
    <source>
        <dbReference type="ARBA" id="ARBA00022490"/>
    </source>
</evidence>
<dbReference type="InterPro" id="IPR019495">
    <property type="entry name" value="EXOSC1_C"/>
</dbReference>
<dbReference type="AlphaFoldDB" id="A0A316W9H7"/>
<dbReference type="Proteomes" id="UP000245783">
    <property type="component" value="Unassembled WGS sequence"/>
</dbReference>
<evidence type="ECO:0000313" key="6">
    <source>
        <dbReference type="EMBL" id="PWN45718.1"/>
    </source>
</evidence>
<feature type="compositionally biased region" description="Low complexity" evidence="4">
    <location>
        <begin position="108"/>
        <end position="117"/>
    </location>
</feature>
<dbReference type="OrthoDB" id="440760at2759"/>
<dbReference type="GO" id="GO:0000176">
    <property type="term" value="C:nuclear exosome (RNase complex)"/>
    <property type="evidence" value="ECO:0007669"/>
    <property type="project" value="TreeGrafter"/>
</dbReference>
<evidence type="ECO:0000259" key="5">
    <source>
        <dbReference type="Pfam" id="PF10447"/>
    </source>
</evidence>
<dbReference type="PANTHER" id="PTHR12686">
    <property type="entry name" value="3'-5' EXORIBONUCLEASE CSL4-RELATED"/>
    <property type="match status" value="1"/>
</dbReference>
<dbReference type="PANTHER" id="PTHR12686:SF8">
    <property type="entry name" value="EXOSOME COMPLEX COMPONENT CSL4"/>
    <property type="match status" value="1"/>
</dbReference>
<evidence type="ECO:0000256" key="3">
    <source>
        <dbReference type="ARBA" id="ARBA00022835"/>
    </source>
</evidence>
<dbReference type="STRING" id="1522189.A0A316W9H7"/>
<dbReference type="Gene3D" id="2.40.50.140">
    <property type="entry name" value="Nucleic acid-binding proteins"/>
    <property type="match status" value="1"/>
</dbReference>
<organism evidence="6 7">
    <name type="scientific">Ceraceosorus guamensis</name>
    <dbReference type="NCBI Taxonomy" id="1522189"/>
    <lineage>
        <taxon>Eukaryota</taxon>
        <taxon>Fungi</taxon>
        <taxon>Dikarya</taxon>
        <taxon>Basidiomycota</taxon>
        <taxon>Ustilaginomycotina</taxon>
        <taxon>Exobasidiomycetes</taxon>
        <taxon>Ceraceosorales</taxon>
        <taxon>Ceraceosoraceae</taxon>
        <taxon>Ceraceosorus</taxon>
    </lineage>
</organism>
<feature type="region of interest" description="Disordered" evidence="4">
    <location>
        <begin position="108"/>
        <end position="131"/>
    </location>
</feature>
<dbReference type="Pfam" id="PF10447">
    <property type="entry name" value="EXOSC1"/>
    <property type="match status" value="1"/>
</dbReference>
<keyword evidence="2" id="KW-0963">Cytoplasm</keyword>
<sequence length="243" mass="24952">MAASASTSAAASTSAKDPSSFGALLLPGQPVPASGSSGAGTYRRSSYLLSSVVGRARSQTSGGVQGHTSGFIIPSPGSVVLGRITRITPRQASVSVLVVDGQPVSAGASNGGALSAGDANRAAGEDPGGADFTGVIRQQDVRATEKDKVKLAECFRPGDIVRAQVISLGDARSYYLSTASNNLGVIYALPAVPYSEDVDDEVDMLVTSHRGTVPPLEPVSWIEMRDPRTGVIEKRKVAKPEGV</sequence>
<dbReference type="GO" id="GO:0005730">
    <property type="term" value="C:nucleolus"/>
    <property type="evidence" value="ECO:0007669"/>
    <property type="project" value="UniProtKB-SubCell"/>
</dbReference>
<gene>
    <name evidence="6" type="ORF">IE81DRAFT_333248</name>
</gene>
<dbReference type="GO" id="GO:0005737">
    <property type="term" value="C:cytoplasm"/>
    <property type="evidence" value="ECO:0007669"/>
    <property type="project" value="TreeGrafter"/>
</dbReference>
<proteinExistence type="predicted"/>
<dbReference type="CDD" id="cd05791">
    <property type="entry name" value="S1_CSL4"/>
    <property type="match status" value="1"/>
</dbReference>
<dbReference type="InterPro" id="IPR039771">
    <property type="entry name" value="Csl4"/>
</dbReference>
<dbReference type="InParanoid" id="A0A316W9H7"/>
<keyword evidence="7" id="KW-1185">Reference proteome</keyword>
<protein>
    <recommendedName>
        <fullName evidence="5">Exosome complex component CSL4 C-terminal domain-containing protein</fullName>
    </recommendedName>
</protein>
<evidence type="ECO:0000256" key="4">
    <source>
        <dbReference type="SAM" id="MobiDB-lite"/>
    </source>
</evidence>
<dbReference type="EMBL" id="KZ819354">
    <property type="protein sequence ID" value="PWN45718.1"/>
    <property type="molecule type" value="Genomic_DNA"/>
</dbReference>
<reference evidence="6 7" key="1">
    <citation type="journal article" date="2018" name="Mol. Biol. Evol.">
        <title>Broad Genomic Sampling Reveals a Smut Pathogenic Ancestry of the Fungal Clade Ustilaginomycotina.</title>
        <authorList>
            <person name="Kijpornyongpan T."/>
            <person name="Mondo S.J."/>
            <person name="Barry K."/>
            <person name="Sandor L."/>
            <person name="Lee J."/>
            <person name="Lipzen A."/>
            <person name="Pangilinan J."/>
            <person name="LaButti K."/>
            <person name="Hainaut M."/>
            <person name="Henrissat B."/>
            <person name="Grigoriev I.V."/>
            <person name="Spatafora J.W."/>
            <person name="Aime M.C."/>
        </authorList>
    </citation>
    <scope>NUCLEOTIDE SEQUENCE [LARGE SCALE GENOMIC DNA]</scope>
    <source>
        <strain evidence="6 7">MCA 4658</strain>
    </source>
</reference>
<dbReference type="GeneID" id="37037232"/>
<evidence type="ECO:0000313" key="7">
    <source>
        <dbReference type="Proteomes" id="UP000245783"/>
    </source>
</evidence>
<dbReference type="SUPFAM" id="SSF50249">
    <property type="entry name" value="Nucleic acid-binding proteins"/>
    <property type="match status" value="1"/>
</dbReference>
<comment type="subcellular location">
    <subcellularLocation>
        <location evidence="1">Nucleus</location>
        <location evidence="1">Nucleolus</location>
    </subcellularLocation>
</comment>
<dbReference type="GO" id="GO:0006396">
    <property type="term" value="P:RNA processing"/>
    <property type="evidence" value="ECO:0007669"/>
    <property type="project" value="InterPro"/>
</dbReference>
<accession>A0A316W9H7</accession>
<dbReference type="FunCoup" id="A0A316W9H7">
    <property type="interactions" value="566"/>
</dbReference>
<dbReference type="GO" id="GO:0003723">
    <property type="term" value="F:RNA binding"/>
    <property type="evidence" value="ECO:0007669"/>
    <property type="project" value="InterPro"/>
</dbReference>
<feature type="compositionally biased region" description="Low complexity" evidence="4">
    <location>
        <begin position="1"/>
        <end position="15"/>
    </location>
</feature>
<keyword evidence="3" id="KW-0271">Exosome</keyword>
<evidence type="ECO:0000256" key="1">
    <source>
        <dbReference type="ARBA" id="ARBA00004604"/>
    </source>
</evidence>
<feature type="domain" description="Exosome complex component CSL4 C-terminal" evidence="5">
    <location>
        <begin position="73"/>
        <end position="168"/>
    </location>
</feature>
<name>A0A316W9H7_9BASI</name>
<feature type="region of interest" description="Disordered" evidence="4">
    <location>
        <begin position="1"/>
        <end position="22"/>
    </location>
</feature>